<feature type="transmembrane region" description="Helical" evidence="8">
    <location>
        <begin position="428"/>
        <end position="446"/>
    </location>
</feature>
<proteinExistence type="predicted"/>
<feature type="domain" description="Glycosyltransferase RgtA/B/C/D-like" evidence="9">
    <location>
        <begin position="133"/>
        <end position="281"/>
    </location>
</feature>
<organism evidence="10 11">
    <name type="scientific">Clostridium chauvoei JF4335</name>
    <dbReference type="NCBI Taxonomy" id="1351755"/>
    <lineage>
        <taxon>Bacteria</taxon>
        <taxon>Bacillati</taxon>
        <taxon>Bacillota</taxon>
        <taxon>Clostridia</taxon>
        <taxon>Eubacteriales</taxon>
        <taxon>Clostridiaceae</taxon>
        <taxon>Clostridium</taxon>
    </lineage>
</organism>
<feature type="transmembrane region" description="Helical" evidence="8">
    <location>
        <begin position="7"/>
        <end position="32"/>
    </location>
</feature>
<evidence type="ECO:0000256" key="6">
    <source>
        <dbReference type="ARBA" id="ARBA00022989"/>
    </source>
</evidence>
<feature type="transmembrane region" description="Helical" evidence="8">
    <location>
        <begin position="176"/>
        <end position="196"/>
    </location>
</feature>
<dbReference type="STRING" id="1351755.CCH01_25780"/>
<evidence type="ECO:0000256" key="8">
    <source>
        <dbReference type="SAM" id="Phobius"/>
    </source>
</evidence>
<sequence>MDNFKKIFTSFVTNSLKIIMLVIVFGAIILGMKFTTSFNLALLLQVVFYVGSISIFYKLIKNKNFSNKNIILYVIGIGFIARLLWLLNANTVPVSDFKTMYNSALDVLNGNFNTLHGNGYIARFPHLTMMVLYFTFMMKVFPNALLAIKVVNILLSVVTIYLIYKICKEVFEKEEYALTGAFIAAIFPPMISYIGVFCTENIAIPFYLGSIYLFIRFIKRKNGLGILALSGILLSLGNLFRMVAAVTVIAFIMYIIIYYGGKVSQKIKASVTLIASFIIILVITSFTIKSFGITEFQLWKGSEPSATNIVKGLNIESGGRWNEEDAAIPELCDYDYEKMEKMSNEIIKERLTKTPPMKLFKFYVEKFGSQWRVGDMDGVFWTKLSLEDNEMIVDFSGKNIPTFQWFYIVIILLTYLGLFNKRRIKNEVINLFYIIFCGYGLSYLITENQSRYAYIVCWLFIIFAVSGIERIKTWRSS</sequence>
<evidence type="ECO:0000313" key="10">
    <source>
        <dbReference type="EMBL" id="SLK22857.1"/>
    </source>
</evidence>
<dbReference type="GO" id="GO:0009103">
    <property type="term" value="P:lipopolysaccharide biosynthetic process"/>
    <property type="evidence" value="ECO:0007669"/>
    <property type="project" value="UniProtKB-ARBA"/>
</dbReference>
<dbReference type="EMBL" id="LT799839">
    <property type="protein sequence ID" value="SLK22857.1"/>
    <property type="molecule type" value="Genomic_DNA"/>
</dbReference>
<evidence type="ECO:0000256" key="2">
    <source>
        <dbReference type="ARBA" id="ARBA00022475"/>
    </source>
</evidence>
<keyword evidence="7 8" id="KW-0472">Membrane</keyword>
<feature type="transmembrane region" description="Helical" evidence="8">
    <location>
        <begin position="38"/>
        <end position="57"/>
    </location>
</feature>
<dbReference type="GO" id="GO:0005886">
    <property type="term" value="C:plasma membrane"/>
    <property type="evidence" value="ECO:0007669"/>
    <property type="project" value="UniProtKB-SubCell"/>
</dbReference>
<dbReference type="PANTHER" id="PTHR33908:SF11">
    <property type="entry name" value="MEMBRANE PROTEIN"/>
    <property type="match status" value="1"/>
</dbReference>
<keyword evidence="5 8" id="KW-0812">Transmembrane</keyword>
<dbReference type="Pfam" id="PF13231">
    <property type="entry name" value="PMT_2"/>
    <property type="match status" value="1"/>
</dbReference>
<keyword evidence="2" id="KW-1003">Cell membrane</keyword>
<evidence type="ECO:0000256" key="4">
    <source>
        <dbReference type="ARBA" id="ARBA00022679"/>
    </source>
</evidence>
<dbReference type="InterPro" id="IPR050297">
    <property type="entry name" value="LipidA_mod_glycosyltrf_83"/>
</dbReference>
<evidence type="ECO:0000256" key="3">
    <source>
        <dbReference type="ARBA" id="ARBA00022676"/>
    </source>
</evidence>
<dbReference type="GO" id="GO:0016763">
    <property type="term" value="F:pentosyltransferase activity"/>
    <property type="evidence" value="ECO:0007669"/>
    <property type="project" value="TreeGrafter"/>
</dbReference>
<accession>A0A1U6JRX4</accession>
<dbReference type="RefSeq" id="WP_079481705.1">
    <property type="nucleotide sequence ID" value="NZ_CBML010000010.1"/>
</dbReference>
<dbReference type="OrthoDB" id="2787520at2"/>
<protein>
    <recommendedName>
        <fullName evidence="9">Glycosyltransferase RgtA/B/C/D-like domain-containing protein</fullName>
    </recommendedName>
</protein>
<keyword evidence="6 8" id="KW-1133">Transmembrane helix</keyword>
<dbReference type="Proteomes" id="UP000190476">
    <property type="component" value="Chromosome I"/>
</dbReference>
<evidence type="ECO:0000256" key="1">
    <source>
        <dbReference type="ARBA" id="ARBA00004651"/>
    </source>
</evidence>
<gene>
    <name evidence="10" type="ORF">CCH01_25780</name>
</gene>
<dbReference type="InterPro" id="IPR038731">
    <property type="entry name" value="RgtA/B/C-like"/>
</dbReference>
<keyword evidence="11" id="KW-1185">Reference proteome</keyword>
<feature type="transmembrane region" description="Helical" evidence="8">
    <location>
        <begin position="452"/>
        <end position="471"/>
    </location>
</feature>
<comment type="subcellular location">
    <subcellularLocation>
        <location evidence="1">Cell membrane</location>
        <topology evidence="1">Multi-pass membrane protein</topology>
    </subcellularLocation>
</comment>
<feature type="transmembrane region" description="Helical" evidence="8">
    <location>
        <begin position="267"/>
        <end position="288"/>
    </location>
</feature>
<feature type="transmembrane region" description="Helical" evidence="8">
    <location>
        <begin position="239"/>
        <end position="261"/>
    </location>
</feature>
<evidence type="ECO:0000313" key="11">
    <source>
        <dbReference type="Proteomes" id="UP000190476"/>
    </source>
</evidence>
<evidence type="ECO:0000259" key="9">
    <source>
        <dbReference type="Pfam" id="PF13231"/>
    </source>
</evidence>
<dbReference type="AlphaFoldDB" id="A0A1U6JRX4"/>
<feature type="transmembrane region" description="Helical" evidence="8">
    <location>
        <begin position="69"/>
        <end position="87"/>
    </location>
</feature>
<evidence type="ECO:0000256" key="5">
    <source>
        <dbReference type="ARBA" id="ARBA00022692"/>
    </source>
</evidence>
<dbReference type="PANTHER" id="PTHR33908">
    <property type="entry name" value="MANNOSYLTRANSFERASE YKCB-RELATED"/>
    <property type="match status" value="1"/>
</dbReference>
<name>A0A1U6JRX4_9CLOT</name>
<evidence type="ECO:0000256" key="7">
    <source>
        <dbReference type="ARBA" id="ARBA00023136"/>
    </source>
</evidence>
<feature type="transmembrane region" description="Helical" evidence="8">
    <location>
        <begin position="140"/>
        <end position="164"/>
    </location>
</feature>
<reference evidence="11" key="1">
    <citation type="submission" date="2017-03" db="EMBL/GenBank/DDBJ databases">
        <authorList>
            <person name="Falquet L."/>
            <person name="Falquet L."/>
        </authorList>
    </citation>
    <scope>NUCLEOTIDE SEQUENCE [LARGE SCALE GENOMIC DNA]</scope>
</reference>
<keyword evidence="4" id="KW-0808">Transferase</keyword>
<keyword evidence="3" id="KW-0328">Glycosyltransferase</keyword>
<feature type="transmembrane region" description="Helical" evidence="8">
    <location>
        <begin position="202"/>
        <end position="218"/>
    </location>
</feature>